<feature type="compositionally biased region" description="Basic residues" evidence="1">
    <location>
        <begin position="1"/>
        <end position="13"/>
    </location>
</feature>
<proteinExistence type="predicted"/>
<dbReference type="AlphaFoldDB" id="A0A8R1IQA2"/>
<dbReference type="EnsemblMetazoa" id="CJA35976.1">
    <property type="protein sequence ID" value="CJA35976.1"/>
    <property type="gene ID" value="WBGene00211823"/>
</dbReference>
<evidence type="ECO:0000313" key="2">
    <source>
        <dbReference type="EnsemblMetazoa" id="CJA35976.1"/>
    </source>
</evidence>
<keyword evidence="3" id="KW-1185">Reference proteome</keyword>
<reference evidence="2" key="2">
    <citation type="submission" date="2022-06" db="UniProtKB">
        <authorList>
            <consortium name="EnsemblMetazoa"/>
        </authorList>
    </citation>
    <scope>IDENTIFICATION</scope>
    <source>
        <strain evidence="2">DF5081</strain>
    </source>
</reference>
<organism evidence="2 3">
    <name type="scientific">Caenorhabditis japonica</name>
    <dbReference type="NCBI Taxonomy" id="281687"/>
    <lineage>
        <taxon>Eukaryota</taxon>
        <taxon>Metazoa</taxon>
        <taxon>Ecdysozoa</taxon>
        <taxon>Nematoda</taxon>
        <taxon>Chromadorea</taxon>
        <taxon>Rhabditida</taxon>
        <taxon>Rhabditina</taxon>
        <taxon>Rhabditomorpha</taxon>
        <taxon>Rhabditoidea</taxon>
        <taxon>Rhabditidae</taxon>
        <taxon>Peloderinae</taxon>
        <taxon>Caenorhabditis</taxon>
    </lineage>
</organism>
<evidence type="ECO:0000313" key="3">
    <source>
        <dbReference type="Proteomes" id="UP000005237"/>
    </source>
</evidence>
<reference evidence="3" key="1">
    <citation type="submission" date="2010-08" db="EMBL/GenBank/DDBJ databases">
        <authorList>
            <consortium name="Caenorhabditis japonica Sequencing Consortium"/>
            <person name="Wilson R.K."/>
        </authorList>
    </citation>
    <scope>NUCLEOTIDE SEQUENCE [LARGE SCALE GENOMIC DNA]</scope>
    <source>
        <strain evidence="3">DF5081</strain>
    </source>
</reference>
<accession>A0A8R1IQA2</accession>
<feature type="region of interest" description="Disordered" evidence="1">
    <location>
        <begin position="1"/>
        <end position="29"/>
    </location>
</feature>
<dbReference type="Proteomes" id="UP000005237">
    <property type="component" value="Unassembled WGS sequence"/>
</dbReference>
<evidence type="ECO:0000256" key="1">
    <source>
        <dbReference type="SAM" id="MobiDB-lite"/>
    </source>
</evidence>
<sequence length="90" mass="10536">MRYHKRASRRARARAVEEEEEGKEDEQAKSRHVRLCLLVYFHFHFTASHRVASCFVALAENTTTMTSSPFNPIFFSSTNPFSPYLKFSFQ</sequence>
<protein>
    <submittedName>
        <fullName evidence="2">Uncharacterized protein</fullName>
    </submittedName>
</protein>
<name>A0A8R1IQA2_CAEJA</name>